<evidence type="ECO:0000256" key="4">
    <source>
        <dbReference type="ARBA" id="ARBA00023136"/>
    </source>
</evidence>
<gene>
    <name evidence="8" type="primary">virB8</name>
    <name evidence="8" type="ORF">166_ICEHptfs4c_24</name>
</gene>
<protein>
    <submittedName>
        <fullName evidence="8">VirB8 type IV secretion protein</fullName>
    </submittedName>
</protein>
<name>A0A060CZW6_HELPX</name>
<feature type="transmembrane region" description="Helical" evidence="6">
    <location>
        <begin position="164"/>
        <end position="189"/>
    </location>
</feature>
<keyword evidence="4 6" id="KW-0472">Membrane</keyword>
<dbReference type="InterPro" id="IPR032710">
    <property type="entry name" value="NTF2-like_dom_sf"/>
</dbReference>
<evidence type="ECO:0000256" key="5">
    <source>
        <dbReference type="SAM" id="MobiDB-lite"/>
    </source>
</evidence>
<dbReference type="InterPro" id="IPR007430">
    <property type="entry name" value="VirB8"/>
</dbReference>
<dbReference type="Pfam" id="PF04335">
    <property type="entry name" value="VirB8"/>
    <property type="match status" value="1"/>
</dbReference>
<dbReference type="AlphaFoldDB" id="A0A060CZW6"/>
<dbReference type="CDD" id="cd16424">
    <property type="entry name" value="VirB8"/>
    <property type="match status" value="1"/>
</dbReference>
<feature type="region of interest" description="Disordered" evidence="5">
    <location>
        <begin position="56"/>
        <end position="84"/>
    </location>
</feature>
<sequence>MMSKRSEVLEQFHGGLKNLELQTKRRMDLWGDLKENEEQTLLLGEIENELKQLENKENLKADNNTEFKEENQDTKENQSNDLFSLPLPTQTTINGIKEFVEEPVIETEEKEIPQNEPIQEKKERIFKNFFSRIGFDKSIAPTMLFEEVRDASVIYHLEKKLGDYIFYVACFFFGTTALLIILLIVLLPLKQKEPYLVQFSNNKENFALVQKADSTITANKAFIRSLVGAYVLNRESITHIEQHEKMRQNTIKEQSSNEVWYEFEKLIAHYDSIYTNPLLTRKVKIANIYLDKDLAYIDIEVSLYHSGELESLKRYKVVMSFEFKKQEINFESMSLNPTGFMVTGYDVTEIAILKDLDEKNKVKDDGVKSRIIHTEKKDPHMSQYKDVKEQ</sequence>
<evidence type="ECO:0000313" key="8">
    <source>
        <dbReference type="EMBL" id="AIA98744.1"/>
    </source>
</evidence>
<reference evidence="8" key="1">
    <citation type="journal article" date="2014" name="BMC Genomics">
        <title>A comprehensive analysis of Helicobacter pylori plasticity zones reveals that they are integrating conjugative elements with intermediate integration specificity.</title>
        <authorList>
            <person name="Fischer W."/>
            <person name="Breithaupt U."/>
            <person name="Kern B."/>
            <person name="Smith S.I."/>
            <person name="Spicher C."/>
            <person name="Haas R."/>
        </authorList>
    </citation>
    <scope>NUCLEOTIDE SEQUENCE</scope>
    <source>
        <strain evidence="8">166</strain>
    </source>
</reference>
<dbReference type="Gene3D" id="3.10.450.230">
    <property type="entry name" value="VirB8 protein"/>
    <property type="match status" value="1"/>
</dbReference>
<proteinExistence type="predicted"/>
<feature type="domain" description="Bacterial virulence protein VirB8" evidence="7">
    <location>
        <begin position="165"/>
        <end position="349"/>
    </location>
</feature>
<organism evidence="8">
    <name type="scientific">Helicobacter pylori</name>
    <name type="common">Campylobacter pylori</name>
    <dbReference type="NCBI Taxonomy" id="210"/>
    <lineage>
        <taxon>Bacteria</taxon>
        <taxon>Pseudomonadati</taxon>
        <taxon>Campylobacterota</taxon>
        <taxon>Epsilonproteobacteria</taxon>
        <taxon>Campylobacterales</taxon>
        <taxon>Helicobacteraceae</taxon>
        <taxon>Helicobacter</taxon>
    </lineage>
</organism>
<evidence type="ECO:0000256" key="1">
    <source>
        <dbReference type="ARBA" id="ARBA00004167"/>
    </source>
</evidence>
<feature type="compositionally biased region" description="Basic and acidic residues" evidence="5">
    <location>
        <begin position="56"/>
        <end position="78"/>
    </location>
</feature>
<dbReference type="GO" id="GO:0016020">
    <property type="term" value="C:membrane"/>
    <property type="evidence" value="ECO:0007669"/>
    <property type="project" value="UniProtKB-SubCell"/>
</dbReference>
<evidence type="ECO:0000259" key="7">
    <source>
        <dbReference type="Pfam" id="PF04335"/>
    </source>
</evidence>
<evidence type="ECO:0000256" key="3">
    <source>
        <dbReference type="ARBA" id="ARBA00022989"/>
    </source>
</evidence>
<accession>A0A060CZW6</accession>
<dbReference type="SUPFAM" id="SSF54427">
    <property type="entry name" value="NTF2-like"/>
    <property type="match status" value="1"/>
</dbReference>
<keyword evidence="2 6" id="KW-0812">Transmembrane</keyword>
<dbReference type="EMBL" id="KF861855">
    <property type="protein sequence ID" value="AIA98744.1"/>
    <property type="molecule type" value="Genomic_DNA"/>
</dbReference>
<evidence type="ECO:0000256" key="6">
    <source>
        <dbReference type="SAM" id="Phobius"/>
    </source>
</evidence>
<keyword evidence="3 6" id="KW-1133">Transmembrane helix</keyword>
<comment type="subcellular location">
    <subcellularLocation>
        <location evidence="1">Membrane</location>
        <topology evidence="1">Single-pass membrane protein</topology>
    </subcellularLocation>
</comment>
<evidence type="ECO:0000256" key="2">
    <source>
        <dbReference type="ARBA" id="ARBA00022692"/>
    </source>
</evidence>